<evidence type="ECO:0000313" key="3">
    <source>
        <dbReference type="Proteomes" id="UP000321386"/>
    </source>
</evidence>
<dbReference type="OrthoDB" id="3254236at2"/>
<reference evidence="2 3" key="1">
    <citation type="submission" date="2019-07" db="EMBL/GenBank/DDBJ databases">
        <title>Whole genome shotgun sequence of Cellulomonas persica NBRC 101101.</title>
        <authorList>
            <person name="Hosoyama A."/>
            <person name="Uohara A."/>
            <person name="Ohji S."/>
            <person name="Ichikawa N."/>
        </authorList>
    </citation>
    <scope>NUCLEOTIDE SEQUENCE [LARGE SCALE GENOMIC DNA]</scope>
    <source>
        <strain evidence="2 3">NBRC 101101</strain>
    </source>
</reference>
<organism evidence="2 3">
    <name type="scientific">Cellulomonas persica</name>
    <dbReference type="NCBI Taxonomy" id="76861"/>
    <lineage>
        <taxon>Bacteria</taxon>
        <taxon>Bacillati</taxon>
        <taxon>Actinomycetota</taxon>
        <taxon>Actinomycetes</taxon>
        <taxon>Micrococcales</taxon>
        <taxon>Cellulomonadaceae</taxon>
        <taxon>Cellulomonas</taxon>
    </lineage>
</organism>
<dbReference type="SUPFAM" id="SSF55729">
    <property type="entry name" value="Acyl-CoA N-acyltransferases (Nat)"/>
    <property type="match status" value="1"/>
</dbReference>
<dbReference type="EMBL" id="BJUA01000005">
    <property type="protein sequence ID" value="GEK17488.1"/>
    <property type="molecule type" value="Genomic_DNA"/>
</dbReference>
<dbReference type="InterPro" id="IPR016181">
    <property type="entry name" value="Acyl_CoA_acyltransferase"/>
</dbReference>
<dbReference type="RefSeq" id="WP_146805767.1">
    <property type="nucleotide sequence ID" value="NZ_BJUA01000005.1"/>
</dbReference>
<dbReference type="AlphaFoldDB" id="A0A510US53"/>
<evidence type="ECO:0000313" key="2">
    <source>
        <dbReference type="EMBL" id="GEK17488.1"/>
    </source>
</evidence>
<sequence length="189" mass="20215">MSHFAEYRPGRHGTRDATLVVRPALPRDVDGIARVARTRGGQRAGLEDRLTAWVRDDERVVVVACHATEPDGGVGHEPDGQPDDEVVGWSSASRIAGHEDAPDGWYVSSLTVDPAWRRRGAGDGLLAAVIAATADRSPLLRSIVNATNRPSLDLHAAHAFVEEARGSSFAGITFRGGEGVLLRRGTLRA</sequence>
<gene>
    <name evidence="2" type="ORF">CPE01_12210</name>
</gene>
<feature type="domain" description="N-acetyltransferase" evidence="1">
    <location>
        <begin position="19"/>
        <end position="189"/>
    </location>
</feature>
<keyword evidence="3" id="KW-1185">Reference proteome</keyword>
<accession>A0A510US53</accession>
<dbReference type="Gene3D" id="3.40.630.30">
    <property type="match status" value="1"/>
</dbReference>
<name>A0A510US53_9CELL</name>
<comment type="caution">
    <text evidence="2">The sequence shown here is derived from an EMBL/GenBank/DDBJ whole genome shotgun (WGS) entry which is preliminary data.</text>
</comment>
<dbReference type="PROSITE" id="PS51186">
    <property type="entry name" value="GNAT"/>
    <property type="match status" value="1"/>
</dbReference>
<dbReference type="CDD" id="cd04301">
    <property type="entry name" value="NAT_SF"/>
    <property type="match status" value="1"/>
</dbReference>
<protein>
    <recommendedName>
        <fullName evidence="1">N-acetyltransferase domain-containing protein</fullName>
    </recommendedName>
</protein>
<dbReference type="InterPro" id="IPR000182">
    <property type="entry name" value="GNAT_dom"/>
</dbReference>
<dbReference type="Proteomes" id="UP000321386">
    <property type="component" value="Unassembled WGS sequence"/>
</dbReference>
<dbReference type="GO" id="GO:0016747">
    <property type="term" value="F:acyltransferase activity, transferring groups other than amino-acyl groups"/>
    <property type="evidence" value="ECO:0007669"/>
    <property type="project" value="InterPro"/>
</dbReference>
<evidence type="ECO:0000259" key="1">
    <source>
        <dbReference type="PROSITE" id="PS51186"/>
    </source>
</evidence>
<proteinExistence type="predicted"/>
<dbReference type="Pfam" id="PF00583">
    <property type="entry name" value="Acetyltransf_1"/>
    <property type="match status" value="1"/>
</dbReference>